<protein>
    <submittedName>
        <fullName evidence="2">Cupin domain-containing protein</fullName>
    </submittedName>
</protein>
<dbReference type="InterPro" id="IPR014710">
    <property type="entry name" value="RmlC-like_jellyroll"/>
</dbReference>
<dbReference type="SUPFAM" id="SSF51182">
    <property type="entry name" value="RmlC-like cupins"/>
    <property type="match status" value="1"/>
</dbReference>
<dbReference type="EMBL" id="RDOJ01000004">
    <property type="protein sequence ID" value="RLZ11602.1"/>
    <property type="molecule type" value="Genomic_DNA"/>
</dbReference>
<dbReference type="PANTHER" id="PTHR46390:SF1">
    <property type="entry name" value="MANNOSE-1-PHOSPHATE GUANYLYLTRANSFERASE"/>
    <property type="match status" value="1"/>
</dbReference>
<name>A0A3L9MFL5_9FLAO</name>
<dbReference type="InterPro" id="IPR051161">
    <property type="entry name" value="Mannose-6P_isomerase_type2"/>
</dbReference>
<dbReference type="RefSeq" id="WP_121933909.1">
    <property type="nucleotide sequence ID" value="NZ_RDOJ01000004.1"/>
</dbReference>
<sequence>MEIGNRPWGTYFVLEDEATHKVKRIEVNVGGRLSYQYHQHRAEVWTIVKGTAKVTLDDVDTIYNAGEVVIIPLQAKHRIQNIGEETLIFIEVQHGTYFGEEDIIRIEDDYNRGND</sequence>
<dbReference type="InterPro" id="IPR001538">
    <property type="entry name" value="Man6P_isomerase-2_C"/>
</dbReference>
<accession>A0A3L9MFL5</accession>
<dbReference type="GO" id="GO:0005976">
    <property type="term" value="P:polysaccharide metabolic process"/>
    <property type="evidence" value="ECO:0007669"/>
    <property type="project" value="InterPro"/>
</dbReference>
<comment type="caution">
    <text evidence="2">The sequence shown here is derived from an EMBL/GenBank/DDBJ whole genome shotgun (WGS) entry which is preliminary data.</text>
</comment>
<evidence type="ECO:0000313" key="2">
    <source>
        <dbReference type="EMBL" id="RLZ11602.1"/>
    </source>
</evidence>
<dbReference type="OrthoDB" id="9806359at2"/>
<dbReference type="CDD" id="cd02213">
    <property type="entry name" value="cupin_PMI_typeII_C"/>
    <property type="match status" value="1"/>
</dbReference>
<dbReference type="Proteomes" id="UP000275348">
    <property type="component" value="Unassembled WGS sequence"/>
</dbReference>
<gene>
    <name evidence="2" type="ORF">EAH69_04055</name>
</gene>
<organism evidence="2 3">
    <name type="scientific">Faecalibacter macacae</name>
    <dbReference type="NCBI Taxonomy" id="1859289"/>
    <lineage>
        <taxon>Bacteria</taxon>
        <taxon>Pseudomonadati</taxon>
        <taxon>Bacteroidota</taxon>
        <taxon>Flavobacteriia</taxon>
        <taxon>Flavobacteriales</taxon>
        <taxon>Weeksellaceae</taxon>
        <taxon>Faecalibacter</taxon>
    </lineage>
</organism>
<evidence type="ECO:0000259" key="1">
    <source>
        <dbReference type="Pfam" id="PF01050"/>
    </source>
</evidence>
<feature type="domain" description="Mannose-6-phosphate isomerase type II C-terminal" evidence="1">
    <location>
        <begin position="6"/>
        <end position="108"/>
    </location>
</feature>
<keyword evidence="3" id="KW-1185">Reference proteome</keyword>
<dbReference type="Pfam" id="PF01050">
    <property type="entry name" value="MannoseP_isomer"/>
    <property type="match status" value="1"/>
</dbReference>
<reference evidence="2 3" key="1">
    <citation type="submission" date="2018-10" db="EMBL/GenBank/DDBJ databases">
        <authorList>
            <person name="Chen X."/>
        </authorList>
    </citation>
    <scope>NUCLEOTIDE SEQUENCE [LARGE SCALE GENOMIC DNA]</scope>
    <source>
        <strain evidence="2 3">YIM 102668</strain>
    </source>
</reference>
<dbReference type="GO" id="GO:0004475">
    <property type="term" value="F:mannose-1-phosphate guanylyltransferase (GTP) activity"/>
    <property type="evidence" value="ECO:0007669"/>
    <property type="project" value="TreeGrafter"/>
</dbReference>
<dbReference type="AlphaFoldDB" id="A0A3L9MFL5"/>
<proteinExistence type="predicted"/>
<dbReference type="InterPro" id="IPR011051">
    <property type="entry name" value="RmlC_Cupin_sf"/>
</dbReference>
<dbReference type="Gene3D" id="2.60.120.10">
    <property type="entry name" value="Jelly Rolls"/>
    <property type="match status" value="1"/>
</dbReference>
<dbReference type="GO" id="GO:0009298">
    <property type="term" value="P:GDP-mannose biosynthetic process"/>
    <property type="evidence" value="ECO:0007669"/>
    <property type="project" value="TreeGrafter"/>
</dbReference>
<dbReference type="PANTHER" id="PTHR46390">
    <property type="entry name" value="MANNOSE-1-PHOSPHATE GUANYLYLTRANSFERASE"/>
    <property type="match status" value="1"/>
</dbReference>
<evidence type="ECO:0000313" key="3">
    <source>
        <dbReference type="Proteomes" id="UP000275348"/>
    </source>
</evidence>